<dbReference type="InterPro" id="IPR007219">
    <property type="entry name" value="XnlR_reg_dom"/>
</dbReference>
<sequence>MSDTDGENDADAGSNQGPPSSRRKVACSQCRQRKVKCDREHPCLACLTTGRDCTVPPAPGPRRPRRQNNHVLRAKLESLESLLQQCIESQRTDVEKQAPESAGPVDLPPTAPQPTESDDEAKQPKGYLVQTRSGGVEFRSGKISSLVFHDLQTIKAVLQVEAEQGAWLPFFPSQTSSQLSGGTLTVRECIPTPNEVVLLWGIFLDRVDPVTKIIHVPTFSARIVDAAANFGKMALQMQALIFSLFLVASGSLSRQEHHNLLGRTKSDTMATLSRGFKATMTQLNYVRKYNSEVLRALIFYSLARQGAQRRSCDPWVLHGLIVNIAYSLGLHIDGEGTGLSPFESEMRRRLWWQVVELDVKHTVAAGVGTFLMRKLSSTKLPSNLDDRELDPDMVTLPQNHIGPTGMSFCLTAYERCFWMAGKLQQNEINLIDELIFSDPTREVDETATKKRSDTRDWVLDLMATSARDLGPMARQRCPDMSNPLHAMITQTMASLESILLALIMPIQETPEWGTEVHGPADNLFRISVVALEFAQREQQDFGHRFLWYANISFTLDGLFYVIAQLQERVSGSLADRAWACIEKAYGYHEELWDLEDKETMMLGNLVIAAWDARQTHFVRRRIPLPEPHFVTTLRETVMMMKVQAMSLLADV</sequence>
<feature type="region of interest" description="Disordered" evidence="4">
    <location>
        <begin position="1"/>
        <end position="25"/>
    </location>
</feature>
<dbReference type="CDD" id="cd00067">
    <property type="entry name" value="GAL4"/>
    <property type="match status" value="1"/>
</dbReference>
<dbReference type="GO" id="GO:0000981">
    <property type="term" value="F:DNA-binding transcription factor activity, RNA polymerase II-specific"/>
    <property type="evidence" value="ECO:0007669"/>
    <property type="project" value="InterPro"/>
</dbReference>
<name>A0A3M9YJB0_9PEZI</name>
<reference evidence="6 7" key="1">
    <citation type="submission" date="2018-10" db="EMBL/GenBank/DDBJ databases">
        <title>Genome sequence of Verticillium nonalfalfae VnAa140.</title>
        <authorList>
            <person name="Stajich J.E."/>
            <person name="Kasson M.T."/>
        </authorList>
    </citation>
    <scope>NUCLEOTIDE SEQUENCE [LARGE SCALE GENOMIC DNA]</scope>
    <source>
        <strain evidence="6 7">VnAa140</strain>
    </source>
</reference>
<protein>
    <recommendedName>
        <fullName evidence="5">Zn(2)-C6 fungal-type domain-containing protein</fullName>
    </recommendedName>
</protein>
<dbReference type="GO" id="GO:0008270">
    <property type="term" value="F:zinc ion binding"/>
    <property type="evidence" value="ECO:0007669"/>
    <property type="project" value="InterPro"/>
</dbReference>
<dbReference type="CDD" id="cd12148">
    <property type="entry name" value="fungal_TF_MHR"/>
    <property type="match status" value="1"/>
</dbReference>
<dbReference type="Pfam" id="PF00172">
    <property type="entry name" value="Zn_clus"/>
    <property type="match status" value="1"/>
</dbReference>
<dbReference type="SMART" id="SM00066">
    <property type="entry name" value="GAL4"/>
    <property type="match status" value="1"/>
</dbReference>
<dbReference type="GO" id="GO:0005634">
    <property type="term" value="C:nucleus"/>
    <property type="evidence" value="ECO:0007669"/>
    <property type="project" value="UniProtKB-SubCell"/>
</dbReference>
<accession>A0A3M9YJB0</accession>
<dbReference type="Proteomes" id="UP000267145">
    <property type="component" value="Unassembled WGS sequence"/>
</dbReference>
<dbReference type="SMART" id="SM00906">
    <property type="entry name" value="Fungal_trans"/>
    <property type="match status" value="1"/>
</dbReference>
<evidence type="ECO:0000259" key="5">
    <source>
        <dbReference type="PROSITE" id="PS50048"/>
    </source>
</evidence>
<evidence type="ECO:0000256" key="4">
    <source>
        <dbReference type="SAM" id="MobiDB-lite"/>
    </source>
</evidence>
<keyword evidence="3" id="KW-0539">Nucleus</keyword>
<evidence type="ECO:0000256" key="1">
    <source>
        <dbReference type="ARBA" id="ARBA00004123"/>
    </source>
</evidence>
<dbReference type="PANTHER" id="PTHR31001:SF85">
    <property type="entry name" value="ZN(II)2CYS6 TRANSCRIPTION FACTOR (EUROFUNG)"/>
    <property type="match status" value="1"/>
</dbReference>
<comment type="caution">
    <text evidence="6">The sequence shown here is derived from an EMBL/GenBank/DDBJ whole genome shotgun (WGS) entry which is preliminary data.</text>
</comment>
<evidence type="ECO:0000313" key="6">
    <source>
        <dbReference type="EMBL" id="RNJ59708.1"/>
    </source>
</evidence>
<feature type="region of interest" description="Disordered" evidence="4">
    <location>
        <begin position="48"/>
        <end position="69"/>
    </location>
</feature>
<comment type="subcellular location">
    <subcellularLocation>
        <location evidence="1">Nucleus</location>
    </subcellularLocation>
</comment>
<gene>
    <name evidence="6" type="ORF">D7B24_001430</name>
</gene>
<dbReference type="GeneID" id="39605119"/>
<dbReference type="InterPro" id="IPR036864">
    <property type="entry name" value="Zn2-C6_fun-type_DNA-bd_sf"/>
</dbReference>
<dbReference type="GO" id="GO:0003677">
    <property type="term" value="F:DNA binding"/>
    <property type="evidence" value="ECO:0007669"/>
    <property type="project" value="InterPro"/>
</dbReference>
<dbReference type="SUPFAM" id="SSF57701">
    <property type="entry name" value="Zn2/Cys6 DNA-binding domain"/>
    <property type="match status" value="1"/>
</dbReference>
<evidence type="ECO:0000256" key="3">
    <source>
        <dbReference type="ARBA" id="ARBA00023242"/>
    </source>
</evidence>
<dbReference type="Pfam" id="PF04082">
    <property type="entry name" value="Fungal_trans"/>
    <property type="match status" value="1"/>
</dbReference>
<dbReference type="GO" id="GO:0006351">
    <property type="term" value="P:DNA-templated transcription"/>
    <property type="evidence" value="ECO:0007669"/>
    <property type="project" value="InterPro"/>
</dbReference>
<evidence type="ECO:0000256" key="2">
    <source>
        <dbReference type="ARBA" id="ARBA00022723"/>
    </source>
</evidence>
<feature type="compositionally biased region" description="Acidic residues" evidence="4">
    <location>
        <begin position="1"/>
        <end position="10"/>
    </location>
</feature>
<keyword evidence="2" id="KW-0479">Metal-binding</keyword>
<dbReference type="InterPro" id="IPR001138">
    <property type="entry name" value="Zn2Cys6_DnaBD"/>
</dbReference>
<dbReference type="InterPro" id="IPR050613">
    <property type="entry name" value="Sec_Metabolite_Reg"/>
</dbReference>
<dbReference type="PROSITE" id="PS50048">
    <property type="entry name" value="ZN2_CY6_FUNGAL_2"/>
    <property type="match status" value="1"/>
</dbReference>
<dbReference type="PROSITE" id="PS00463">
    <property type="entry name" value="ZN2_CY6_FUNGAL_1"/>
    <property type="match status" value="1"/>
</dbReference>
<keyword evidence="7" id="KW-1185">Reference proteome</keyword>
<dbReference type="STRING" id="1051616.A0A3M9YJB0"/>
<dbReference type="AlphaFoldDB" id="A0A3M9YJB0"/>
<dbReference type="EMBL" id="RBVV01000013">
    <property type="protein sequence ID" value="RNJ59708.1"/>
    <property type="molecule type" value="Genomic_DNA"/>
</dbReference>
<dbReference type="Gene3D" id="4.10.240.10">
    <property type="entry name" value="Zn(2)-C6 fungal-type DNA-binding domain"/>
    <property type="match status" value="1"/>
</dbReference>
<evidence type="ECO:0000313" key="7">
    <source>
        <dbReference type="Proteomes" id="UP000267145"/>
    </source>
</evidence>
<dbReference type="RefSeq" id="XP_028497866.1">
    <property type="nucleotide sequence ID" value="XM_028635664.1"/>
</dbReference>
<feature type="domain" description="Zn(2)-C6 fungal-type" evidence="5">
    <location>
        <begin position="26"/>
        <end position="55"/>
    </location>
</feature>
<dbReference type="PANTHER" id="PTHR31001">
    <property type="entry name" value="UNCHARACTERIZED TRANSCRIPTIONAL REGULATORY PROTEIN"/>
    <property type="match status" value="1"/>
</dbReference>
<proteinExistence type="predicted"/>
<organism evidence="6 7">
    <name type="scientific">Verticillium nonalfalfae</name>
    <dbReference type="NCBI Taxonomy" id="1051616"/>
    <lineage>
        <taxon>Eukaryota</taxon>
        <taxon>Fungi</taxon>
        <taxon>Dikarya</taxon>
        <taxon>Ascomycota</taxon>
        <taxon>Pezizomycotina</taxon>
        <taxon>Sordariomycetes</taxon>
        <taxon>Hypocreomycetidae</taxon>
        <taxon>Glomerellales</taxon>
        <taxon>Plectosphaerellaceae</taxon>
        <taxon>Verticillium</taxon>
    </lineage>
</organism>
<feature type="region of interest" description="Disordered" evidence="4">
    <location>
        <begin position="91"/>
        <end position="125"/>
    </location>
</feature>